<reference evidence="2 3" key="1">
    <citation type="submission" date="2016-11" db="EMBL/GenBank/DDBJ databases">
        <authorList>
            <person name="Jaros S."/>
            <person name="Januszkiewicz K."/>
            <person name="Wedrychowicz H."/>
        </authorList>
    </citation>
    <scope>NUCLEOTIDE SEQUENCE [LARGE SCALE GENOMIC DNA]</scope>
    <source>
        <strain evidence="2 3">DSM 19022</strain>
    </source>
</reference>
<evidence type="ECO:0008006" key="4">
    <source>
        <dbReference type="Google" id="ProtNLM"/>
    </source>
</evidence>
<keyword evidence="1" id="KW-0472">Membrane</keyword>
<dbReference type="OrthoDB" id="1739345at2"/>
<gene>
    <name evidence="2" type="ORF">SAMN02745176_00795</name>
</gene>
<evidence type="ECO:0000313" key="3">
    <source>
        <dbReference type="Proteomes" id="UP000184442"/>
    </source>
</evidence>
<dbReference type="EMBL" id="FQZS01000005">
    <property type="protein sequence ID" value="SHI60798.1"/>
    <property type="molecule type" value="Genomic_DNA"/>
</dbReference>
<evidence type="ECO:0000256" key="1">
    <source>
        <dbReference type="SAM" id="Phobius"/>
    </source>
</evidence>
<dbReference type="Proteomes" id="UP000184442">
    <property type="component" value="Unassembled WGS sequence"/>
</dbReference>
<keyword evidence="1" id="KW-0812">Transmembrane</keyword>
<proteinExistence type="predicted"/>
<dbReference type="STRING" id="1122184.SAMN02745176_00795"/>
<dbReference type="RefSeq" id="WP_073024771.1">
    <property type="nucleotide sequence ID" value="NZ_FQZS01000005.1"/>
</dbReference>
<feature type="transmembrane region" description="Helical" evidence="1">
    <location>
        <begin position="12"/>
        <end position="34"/>
    </location>
</feature>
<keyword evidence="1" id="KW-1133">Transmembrane helix</keyword>
<accession>A0A1M6CJC8</accession>
<keyword evidence="3" id="KW-1185">Reference proteome</keyword>
<dbReference type="AlphaFoldDB" id="A0A1M6CJC8"/>
<name>A0A1M6CJC8_9FIRM</name>
<protein>
    <recommendedName>
        <fullName evidence="4">DUF2953 domain-containing protein</fullName>
    </recommendedName>
</protein>
<organism evidence="2 3">
    <name type="scientific">Lutispora thermophila DSM 19022</name>
    <dbReference type="NCBI Taxonomy" id="1122184"/>
    <lineage>
        <taxon>Bacteria</taxon>
        <taxon>Bacillati</taxon>
        <taxon>Bacillota</taxon>
        <taxon>Clostridia</taxon>
        <taxon>Lutisporales</taxon>
        <taxon>Lutisporaceae</taxon>
        <taxon>Lutispora</taxon>
    </lineage>
</organism>
<evidence type="ECO:0000313" key="2">
    <source>
        <dbReference type="EMBL" id="SHI60798.1"/>
    </source>
</evidence>
<sequence length="221" mass="25193">MAVLIFIGKFLLILLIILIALIVLLLSVPFGYYINLKYEQGVVINIKVLWGKLLGIKGTYDNMAGFVAKIIIFNREKSLNAKKDTEDKSINIKKNKDKHEKNSKLNIKELLDKSFLQEIISYIKKVVAIIKPKVINGKFVFGFDDPSITGCLSGLLYYLNEILPKADFHGEPVFDQEIVFMDMNIEGKIILSSIVIEFIKLVLKKDVRRKLKNLKNVETFG</sequence>